<keyword evidence="1" id="KW-0175">Coiled coil</keyword>
<protein>
    <submittedName>
        <fullName evidence="3">ParB N-terminal domain-containing protein</fullName>
    </submittedName>
</protein>
<dbReference type="InterPro" id="IPR003115">
    <property type="entry name" value="ParB_N"/>
</dbReference>
<accession>A0ABW1S882</accession>
<dbReference type="Pfam" id="PF02195">
    <property type="entry name" value="ParB_N"/>
    <property type="match status" value="1"/>
</dbReference>
<feature type="coiled-coil region" evidence="1">
    <location>
        <begin position="272"/>
        <end position="313"/>
    </location>
</feature>
<evidence type="ECO:0000256" key="1">
    <source>
        <dbReference type="SAM" id="Coils"/>
    </source>
</evidence>
<gene>
    <name evidence="3" type="ORF">ACFQDM_07125</name>
</gene>
<evidence type="ECO:0000313" key="3">
    <source>
        <dbReference type="EMBL" id="MFC6197843.1"/>
    </source>
</evidence>
<evidence type="ECO:0000259" key="2">
    <source>
        <dbReference type="Pfam" id="PF02195"/>
    </source>
</evidence>
<organism evidence="3 4">
    <name type="scientific">Ponticaulis profundi</name>
    <dbReference type="NCBI Taxonomy" id="2665222"/>
    <lineage>
        <taxon>Bacteria</taxon>
        <taxon>Pseudomonadati</taxon>
        <taxon>Pseudomonadota</taxon>
        <taxon>Alphaproteobacteria</taxon>
        <taxon>Hyphomonadales</taxon>
        <taxon>Hyphomonadaceae</taxon>
        <taxon>Ponticaulis</taxon>
    </lineage>
</organism>
<comment type="caution">
    <text evidence="3">The sequence shown here is derived from an EMBL/GenBank/DDBJ whole genome shotgun (WGS) entry which is preliminary data.</text>
</comment>
<dbReference type="RefSeq" id="WP_377377322.1">
    <property type="nucleotide sequence ID" value="NZ_JBHSSW010000008.1"/>
</dbReference>
<dbReference type="Proteomes" id="UP001596303">
    <property type="component" value="Unassembled WGS sequence"/>
</dbReference>
<name>A0ABW1S882_9PROT</name>
<reference evidence="4" key="1">
    <citation type="journal article" date="2019" name="Int. J. Syst. Evol. Microbiol.">
        <title>The Global Catalogue of Microorganisms (GCM) 10K type strain sequencing project: providing services to taxonomists for standard genome sequencing and annotation.</title>
        <authorList>
            <consortium name="The Broad Institute Genomics Platform"/>
            <consortium name="The Broad Institute Genome Sequencing Center for Infectious Disease"/>
            <person name="Wu L."/>
            <person name="Ma J."/>
        </authorList>
    </citation>
    <scope>NUCLEOTIDE SEQUENCE [LARGE SCALE GENOMIC DNA]</scope>
    <source>
        <strain evidence="4">CGMCC-1.15741</strain>
    </source>
</reference>
<evidence type="ECO:0000313" key="4">
    <source>
        <dbReference type="Proteomes" id="UP001596303"/>
    </source>
</evidence>
<feature type="domain" description="ParB-like N-terminal" evidence="2">
    <location>
        <begin position="6"/>
        <end position="93"/>
    </location>
</feature>
<dbReference type="SUPFAM" id="SSF110849">
    <property type="entry name" value="ParB/Sulfiredoxin"/>
    <property type="match status" value="1"/>
</dbReference>
<dbReference type="InterPro" id="IPR036086">
    <property type="entry name" value="ParB/Sulfiredoxin_sf"/>
</dbReference>
<keyword evidence="4" id="KW-1185">Reference proteome</keyword>
<dbReference type="CDD" id="cd16387">
    <property type="entry name" value="ParB_N_Srx"/>
    <property type="match status" value="1"/>
</dbReference>
<sequence length="317" mass="35654">MANPLLNISDIRVNGGTQSRAAINKEVVADYAEAMRDGAQFPAIVVFYDGSSYWLADGFHRYEAFARAEKYEVPAEIHQGTQRDAILYSVGANAQHGLRRSSDDKRRAVQVLLNDPEWSSWSNREIARQCGVSDWLVRDLRNSLTASSRSEKRTYTTKHGTQAEMKTENIGVQSKRDQKTVVSESPDILPADGQAEAAQSKHDQEFTEPDDPVEAQLRKDFAALSEDGWADAYVGLMVENMELRDLNKTQAATIRELNSRLKEFDGDQSATIRKLQKQIRHKESEMFRANDKADRAMARAKALEKRVSELESLGMAL</sequence>
<proteinExistence type="predicted"/>
<dbReference type="EMBL" id="JBHSSW010000008">
    <property type="protein sequence ID" value="MFC6197843.1"/>
    <property type="molecule type" value="Genomic_DNA"/>
</dbReference>